<evidence type="ECO:0000313" key="4">
    <source>
        <dbReference type="Proteomes" id="UP001161247"/>
    </source>
</evidence>
<dbReference type="AlphaFoldDB" id="A0AAV1D4M0"/>
<dbReference type="EMBL" id="OX459121">
    <property type="protein sequence ID" value="CAI9102466.1"/>
    <property type="molecule type" value="Genomic_DNA"/>
</dbReference>
<dbReference type="Proteomes" id="UP001161247">
    <property type="component" value="Chromosome 4"/>
</dbReference>
<reference evidence="3" key="1">
    <citation type="submission" date="2023-03" db="EMBL/GenBank/DDBJ databases">
        <authorList>
            <person name="Julca I."/>
        </authorList>
    </citation>
    <scope>NUCLEOTIDE SEQUENCE</scope>
</reference>
<protein>
    <submittedName>
        <fullName evidence="3">OLC1v1000745C1</fullName>
    </submittedName>
</protein>
<evidence type="ECO:0000256" key="1">
    <source>
        <dbReference type="SAM" id="Coils"/>
    </source>
</evidence>
<feature type="region of interest" description="Disordered" evidence="2">
    <location>
        <begin position="109"/>
        <end position="224"/>
    </location>
</feature>
<keyword evidence="1" id="KW-0175">Coiled coil</keyword>
<keyword evidence="4" id="KW-1185">Reference proteome</keyword>
<organism evidence="3 4">
    <name type="scientific">Oldenlandia corymbosa var. corymbosa</name>
    <dbReference type="NCBI Taxonomy" id="529605"/>
    <lineage>
        <taxon>Eukaryota</taxon>
        <taxon>Viridiplantae</taxon>
        <taxon>Streptophyta</taxon>
        <taxon>Embryophyta</taxon>
        <taxon>Tracheophyta</taxon>
        <taxon>Spermatophyta</taxon>
        <taxon>Magnoliopsida</taxon>
        <taxon>eudicotyledons</taxon>
        <taxon>Gunneridae</taxon>
        <taxon>Pentapetalae</taxon>
        <taxon>asterids</taxon>
        <taxon>lamiids</taxon>
        <taxon>Gentianales</taxon>
        <taxon>Rubiaceae</taxon>
        <taxon>Rubioideae</taxon>
        <taxon>Spermacoceae</taxon>
        <taxon>Hedyotis-Oldenlandia complex</taxon>
        <taxon>Oldenlandia</taxon>
    </lineage>
</organism>
<evidence type="ECO:0000313" key="3">
    <source>
        <dbReference type="EMBL" id="CAI9102466.1"/>
    </source>
</evidence>
<gene>
    <name evidence="3" type="ORF">OLC1_LOCUS11810</name>
</gene>
<proteinExistence type="predicted"/>
<sequence>MKLGKDWCVVQKANPRSSYEVLESEQGAVDEIIQEEEPGFVLCVDLGEIPQLVRDVPSLNSIDATIVNAATAETCIENDYDDEFIYDEDCDVDCGDEALANGFVENEGLWTDDDDYVDDDSPGKGRKPLVKKRRLESLGLRDSVSSQGQKSAQGMSTSTTEHNVSTSVSPFHLRDENDEETPLAGDSDIPLTPMSACSAKSSTFGKRGPTRNLSGRKNDDDAPHKVKLDDCYKRVVGPDSQSFINESSAVARKFGKHNVPKWSQLEKEDREAMCQRVMAKFPDDVMDAKMKKAVEQQVNKHTEIADISIAMSKRNTENRAKNKEPNFTGILARFAEQQERIRNEKKTPIDLFEYSRTSRKTGTMPGETSKTTLGQMRDLESAGYEPKEICIAIVGKLPGSAGRALSKSYYVEEVHHEKERADVAEKERKETDAKLEKMAVEQETLKKMLVAKNEVLKESLAVLLERVNRMEAQHNA</sequence>
<feature type="compositionally biased region" description="Acidic residues" evidence="2">
    <location>
        <begin position="110"/>
        <end position="120"/>
    </location>
</feature>
<feature type="coiled-coil region" evidence="1">
    <location>
        <begin position="421"/>
        <end position="473"/>
    </location>
</feature>
<feature type="compositionally biased region" description="Basic residues" evidence="2">
    <location>
        <begin position="124"/>
        <end position="134"/>
    </location>
</feature>
<feature type="compositionally biased region" description="Polar residues" evidence="2">
    <location>
        <begin position="143"/>
        <end position="169"/>
    </location>
</feature>
<accession>A0AAV1D4M0</accession>
<evidence type="ECO:0000256" key="2">
    <source>
        <dbReference type="SAM" id="MobiDB-lite"/>
    </source>
</evidence>
<name>A0AAV1D4M0_OLDCO</name>